<gene>
    <name evidence="2" type="ORF">NG792_05950</name>
</gene>
<feature type="compositionally biased region" description="Polar residues" evidence="1">
    <location>
        <begin position="190"/>
        <end position="201"/>
    </location>
</feature>
<feature type="compositionally biased region" description="Basic and acidic residues" evidence="1">
    <location>
        <begin position="173"/>
        <end position="189"/>
    </location>
</feature>
<sequence length="330" mass="36522">MPPTTSVFYPIDSQTRHRLPLEGDRQGQSTPGMVPLSALAAQINREHERCQQSVAIGLLHACTAGQLLIQAKLRVPAQKWHVWLAAYCNVPEATAQTYMKMAQGWPSVKEDPAIAPSPVPNDLQPETQEIGQSATDTAIEEEISEPPLVVNAQLMSESAQRLTFVSLLQRPKPETRSRILRTEPRKTKPQETPQSTEPDAQRTVRTLTLWIPGSVTPKARPRVTANGTFLPKRYREWRLRAEGEILMQVHQMNPLPQLPIERAAVRIILRGKHRGDGDNAIGSVCDALVGAGIFSSDSLKQIPFGSWRHIPDGETGVKIQIESMAQLISA</sequence>
<reference evidence="2 3" key="1">
    <citation type="journal article" date="2022" name="Front. Microbiol.">
        <title>High genomic differentiation and limited gene flow indicate recent cryptic speciation within the genus Laspinema (cyanobacteria).</title>
        <authorList>
            <person name="Stanojkovic A."/>
            <person name="Skoupy S."/>
            <person name="Skaloud P."/>
            <person name="Dvorak P."/>
        </authorList>
    </citation>
    <scope>NUCLEOTIDE SEQUENCE [LARGE SCALE GENOMIC DNA]</scope>
    <source>
        <strain evidence="2 3">D3b</strain>
    </source>
</reference>
<comment type="caution">
    <text evidence="2">The sequence shown here is derived from an EMBL/GenBank/DDBJ whole genome shotgun (WGS) entry which is preliminary data.</text>
</comment>
<proteinExistence type="predicted"/>
<dbReference type="InterPro" id="IPR036614">
    <property type="entry name" value="RusA-like_sf"/>
</dbReference>
<protein>
    <submittedName>
        <fullName evidence="2">RusA family crossover junction endodeoxyribonuclease</fullName>
    </submittedName>
</protein>
<dbReference type="Gene3D" id="3.30.1330.70">
    <property type="entry name" value="Holliday junction resolvase RusA"/>
    <property type="match status" value="1"/>
</dbReference>
<evidence type="ECO:0000313" key="2">
    <source>
        <dbReference type="EMBL" id="MCT7977240.1"/>
    </source>
</evidence>
<keyword evidence="3" id="KW-1185">Reference proteome</keyword>
<dbReference type="InterPro" id="IPR008822">
    <property type="entry name" value="Endonuclease_RusA-like"/>
</dbReference>
<dbReference type="Pfam" id="PF05866">
    <property type="entry name" value="RusA"/>
    <property type="match status" value="1"/>
</dbReference>
<feature type="region of interest" description="Disordered" evidence="1">
    <location>
        <begin position="173"/>
        <end position="201"/>
    </location>
</feature>
<dbReference type="SUPFAM" id="SSF103084">
    <property type="entry name" value="Holliday junction resolvase RusA"/>
    <property type="match status" value="1"/>
</dbReference>
<organism evidence="2 3">
    <name type="scientific">Laspinema olomoucense D3b</name>
    <dbReference type="NCBI Taxonomy" id="2953688"/>
    <lineage>
        <taxon>Bacteria</taxon>
        <taxon>Bacillati</taxon>
        <taxon>Cyanobacteriota</taxon>
        <taxon>Cyanophyceae</taxon>
        <taxon>Oscillatoriophycideae</taxon>
        <taxon>Oscillatoriales</taxon>
        <taxon>Laspinemataceae</taxon>
        <taxon>Laspinema</taxon>
        <taxon>Laspinema olomoucense</taxon>
    </lineage>
</organism>
<dbReference type="RefSeq" id="WP_261234848.1">
    <property type="nucleotide sequence ID" value="NZ_JAMXFA010000006.1"/>
</dbReference>
<evidence type="ECO:0000313" key="3">
    <source>
        <dbReference type="Proteomes" id="UP001525961"/>
    </source>
</evidence>
<name>A0ABT2N779_9CYAN</name>
<dbReference type="EMBL" id="JAMXFA010000006">
    <property type="protein sequence ID" value="MCT7977240.1"/>
    <property type="molecule type" value="Genomic_DNA"/>
</dbReference>
<accession>A0ABT2N779</accession>
<dbReference type="Proteomes" id="UP001525961">
    <property type="component" value="Unassembled WGS sequence"/>
</dbReference>
<evidence type="ECO:0000256" key="1">
    <source>
        <dbReference type="SAM" id="MobiDB-lite"/>
    </source>
</evidence>